<comment type="caution">
    <text evidence="4">The sequence shown here is derived from an EMBL/GenBank/DDBJ whole genome shotgun (WGS) entry which is preliminary data.</text>
</comment>
<sequence>MNGPFNKGKNPVRSSNFSEEVRYNRKQKGKAAEDAAVLYLSAKGYTIVDRNWSCRAGEIDIIAEQGARLVFVEVRSRSGSLMQGTPEESVDARKIDRVRRTARVYLHNSRQNERPVSFDVITVLMSRNLSIVSLNHIREAF</sequence>
<dbReference type="EMBL" id="RQPI01000001">
    <property type="protein sequence ID" value="RQW13111.1"/>
    <property type="molecule type" value="Genomic_DNA"/>
</dbReference>
<dbReference type="InterPro" id="IPR003509">
    <property type="entry name" value="UPF0102_YraN-like"/>
</dbReference>
<evidence type="ECO:0000256" key="1">
    <source>
        <dbReference type="ARBA" id="ARBA00006738"/>
    </source>
</evidence>
<reference evidence="4 5" key="1">
    <citation type="submission" date="2018-11" db="EMBL/GenBank/DDBJ databases">
        <title>Genome sequence of strain 7197.</title>
        <authorList>
            <person name="Gao J."/>
            <person name="Sun J."/>
        </authorList>
    </citation>
    <scope>NUCLEOTIDE SEQUENCE [LARGE SCALE GENOMIC DNA]</scope>
    <source>
        <strain evidence="4 5">7197</strain>
    </source>
</reference>
<dbReference type="OrthoDB" id="9802516at2"/>
<name>A0A3N9PA74_9BACL</name>
<dbReference type="AlphaFoldDB" id="A0A3N9PA74"/>
<protein>
    <recommendedName>
        <fullName evidence="2">UPF0102 protein EH198_01395</fullName>
    </recommendedName>
</protein>
<dbReference type="PANTHER" id="PTHR34039">
    <property type="entry name" value="UPF0102 PROTEIN YRAN"/>
    <property type="match status" value="1"/>
</dbReference>
<comment type="similarity">
    <text evidence="1 2">Belongs to the UPF0102 family.</text>
</comment>
<dbReference type="HAMAP" id="MF_00048">
    <property type="entry name" value="UPF0102"/>
    <property type="match status" value="1"/>
</dbReference>
<dbReference type="Pfam" id="PF02021">
    <property type="entry name" value="UPF0102"/>
    <property type="match status" value="1"/>
</dbReference>
<keyword evidence="5" id="KW-1185">Reference proteome</keyword>
<dbReference type="NCBIfam" id="TIGR00252">
    <property type="entry name" value="YraN family protein"/>
    <property type="match status" value="1"/>
</dbReference>
<evidence type="ECO:0000313" key="5">
    <source>
        <dbReference type="Proteomes" id="UP000282529"/>
    </source>
</evidence>
<dbReference type="InterPro" id="IPR011856">
    <property type="entry name" value="tRNA_endonuc-like_dom_sf"/>
</dbReference>
<dbReference type="NCBIfam" id="NF009150">
    <property type="entry name" value="PRK12497.1-3"/>
    <property type="match status" value="1"/>
</dbReference>
<dbReference type="SUPFAM" id="SSF52980">
    <property type="entry name" value="Restriction endonuclease-like"/>
    <property type="match status" value="1"/>
</dbReference>
<accession>A0A3N9PA74</accession>
<gene>
    <name evidence="4" type="ORF">EH198_01395</name>
</gene>
<dbReference type="PANTHER" id="PTHR34039:SF1">
    <property type="entry name" value="UPF0102 PROTEIN YRAN"/>
    <property type="match status" value="1"/>
</dbReference>
<evidence type="ECO:0000256" key="3">
    <source>
        <dbReference type="SAM" id="MobiDB-lite"/>
    </source>
</evidence>
<dbReference type="Gene3D" id="3.40.1350.10">
    <property type="match status" value="1"/>
</dbReference>
<evidence type="ECO:0000256" key="2">
    <source>
        <dbReference type="HAMAP-Rule" id="MF_00048"/>
    </source>
</evidence>
<dbReference type="NCBIfam" id="NF009154">
    <property type="entry name" value="PRK12497.3-3"/>
    <property type="match status" value="1"/>
</dbReference>
<dbReference type="GO" id="GO:0003676">
    <property type="term" value="F:nucleic acid binding"/>
    <property type="evidence" value="ECO:0007669"/>
    <property type="project" value="InterPro"/>
</dbReference>
<dbReference type="RefSeq" id="WP_124693762.1">
    <property type="nucleotide sequence ID" value="NZ_JBHUFE010000016.1"/>
</dbReference>
<evidence type="ECO:0000313" key="4">
    <source>
        <dbReference type="EMBL" id="RQW13111.1"/>
    </source>
</evidence>
<dbReference type="CDD" id="cd20736">
    <property type="entry name" value="PoNe_Nuclease"/>
    <property type="match status" value="1"/>
</dbReference>
<dbReference type="Proteomes" id="UP000282529">
    <property type="component" value="Unassembled WGS sequence"/>
</dbReference>
<proteinExistence type="inferred from homology"/>
<dbReference type="InterPro" id="IPR011335">
    <property type="entry name" value="Restrct_endonuc-II-like"/>
</dbReference>
<organism evidence="4 5">
    <name type="scientific">Paenibacillus rhizophilus</name>
    <dbReference type="NCBI Taxonomy" id="1850366"/>
    <lineage>
        <taxon>Bacteria</taxon>
        <taxon>Bacillati</taxon>
        <taxon>Bacillota</taxon>
        <taxon>Bacilli</taxon>
        <taxon>Bacillales</taxon>
        <taxon>Paenibacillaceae</taxon>
        <taxon>Paenibacillus</taxon>
    </lineage>
</organism>
<feature type="region of interest" description="Disordered" evidence="3">
    <location>
        <begin position="1"/>
        <end position="21"/>
    </location>
</feature>